<dbReference type="GO" id="GO:0045944">
    <property type="term" value="P:positive regulation of transcription by RNA polymerase II"/>
    <property type="evidence" value="ECO:0007669"/>
    <property type="project" value="TreeGrafter"/>
</dbReference>
<dbReference type="Pfam" id="PF00172">
    <property type="entry name" value="Zn_clus"/>
    <property type="match status" value="1"/>
</dbReference>
<feature type="domain" description="Zn(2)-C6 fungal-type" evidence="7">
    <location>
        <begin position="28"/>
        <end position="56"/>
    </location>
</feature>
<dbReference type="Pfam" id="PF11951">
    <property type="entry name" value="Fungal_trans_2"/>
    <property type="match status" value="1"/>
</dbReference>
<name>A0A319EPI2_ASPSB</name>
<evidence type="ECO:0000256" key="5">
    <source>
        <dbReference type="ARBA" id="ARBA00023242"/>
    </source>
</evidence>
<dbReference type="PROSITE" id="PS50048">
    <property type="entry name" value="ZN2_CY6_FUNGAL_2"/>
    <property type="match status" value="1"/>
</dbReference>
<gene>
    <name evidence="8" type="ORF">BO78DRAFT_446145</name>
</gene>
<dbReference type="PROSITE" id="PS00463">
    <property type="entry name" value="ZN2_CY6_FUNGAL_1"/>
    <property type="match status" value="1"/>
</dbReference>
<keyword evidence="9" id="KW-1185">Reference proteome</keyword>
<organism evidence="8 9">
    <name type="scientific">Aspergillus sclerotiicarbonarius (strain CBS 121057 / IBT 28362)</name>
    <dbReference type="NCBI Taxonomy" id="1448318"/>
    <lineage>
        <taxon>Eukaryota</taxon>
        <taxon>Fungi</taxon>
        <taxon>Dikarya</taxon>
        <taxon>Ascomycota</taxon>
        <taxon>Pezizomycotina</taxon>
        <taxon>Eurotiomycetes</taxon>
        <taxon>Eurotiomycetidae</taxon>
        <taxon>Eurotiales</taxon>
        <taxon>Aspergillaceae</taxon>
        <taxon>Aspergillus</taxon>
        <taxon>Aspergillus subgen. Circumdati</taxon>
    </lineage>
</organism>
<dbReference type="InterPro" id="IPR021858">
    <property type="entry name" value="Fun_TF"/>
</dbReference>
<dbReference type="GO" id="GO:0000976">
    <property type="term" value="F:transcription cis-regulatory region binding"/>
    <property type="evidence" value="ECO:0007669"/>
    <property type="project" value="TreeGrafter"/>
</dbReference>
<feature type="region of interest" description="Disordered" evidence="6">
    <location>
        <begin position="92"/>
        <end position="148"/>
    </location>
</feature>
<feature type="compositionally biased region" description="Polar residues" evidence="6">
    <location>
        <begin position="94"/>
        <end position="141"/>
    </location>
</feature>
<dbReference type="EMBL" id="KZ826318">
    <property type="protein sequence ID" value="PYI11241.1"/>
    <property type="molecule type" value="Genomic_DNA"/>
</dbReference>
<accession>A0A319EPI2</accession>
<evidence type="ECO:0000256" key="1">
    <source>
        <dbReference type="ARBA" id="ARBA00004123"/>
    </source>
</evidence>
<dbReference type="GO" id="GO:0000981">
    <property type="term" value="F:DNA-binding transcription factor activity, RNA polymerase II-specific"/>
    <property type="evidence" value="ECO:0007669"/>
    <property type="project" value="InterPro"/>
</dbReference>
<dbReference type="STRING" id="1448318.A0A319EPI2"/>
<dbReference type="PANTHER" id="PTHR37534:SF11">
    <property type="entry name" value="ZN(II)2CYS6 TRANSCRIPTION FACTOR (EUROFUNG)"/>
    <property type="match status" value="1"/>
</dbReference>
<proteinExistence type="predicted"/>
<reference evidence="8 9" key="1">
    <citation type="submission" date="2018-02" db="EMBL/GenBank/DDBJ databases">
        <title>The genomes of Aspergillus section Nigri reveals drivers in fungal speciation.</title>
        <authorList>
            <consortium name="DOE Joint Genome Institute"/>
            <person name="Vesth T.C."/>
            <person name="Nybo J."/>
            <person name="Theobald S."/>
            <person name="Brandl J."/>
            <person name="Frisvad J.C."/>
            <person name="Nielsen K.F."/>
            <person name="Lyhne E.K."/>
            <person name="Kogle M.E."/>
            <person name="Kuo A."/>
            <person name="Riley R."/>
            <person name="Clum A."/>
            <person name="Nolan M."/>
            <person name="Lipzen A."/>
            <person name="Salamov A."/>
            <person name="Henrissat B."/>
            <person name="Wiebenga A."/>
            <person name="De vries R.P."/>
            <person name="Grigoriev I.V."/>
            <person name="Mortensen U.H."/>
            <person name="Andersen M.R."/>
            <person name="Baker S.E."/>
        </authorList>
    </citation>
    <scope>NUCLEOTIDE SEQUENCE [LARGE SCALE GENOMIC DNA]</scope>
    <source>
        <strain evidence="8 9">CBS 121057</strain>
    </source>
</reference>
<dbReference type="Proteomes" id="UP000248423">
    <property type="component" value="Unassembled WGS sequence"/>
</dbReference>
<dbReference type="InterPro" id="IPR001138">
    <property type="entry name" value="Zn2Cys6_DnaBD"/>
</dbReference>
<dbReference type="OrthoDB" id="39175at2759"/>
<feature type="region of interest" description="Disordered" evidence="6">
    <location>
        <begin position="68"/>
        <end position="87"/>
    </location>
</feature>
<dbReference type="VEuPathDB" id="FungiDB:BO78DRAFT_446145"/>
<dbReference type="AlphaFoldDB" id="A0A319EPI2"/>
<keyword evidence="5" id="KW-0539">Nucleus</keyword>
<dbReference type="PANTHER" id="PTHR37534">
    <property type="entry name" value="TRANSCRIPTIONAL ACTIVATOR PROTEIN UGA3"/>
    <property type="match status" value="1"/>
</dbReference>
<feature type="region of interest" description="Disordered" evidence="6">
    <location>
        <begin position="1"/>
        <end position="27"/>
    </location>
</feature>
<dbReference type="InterPro" id="IPR036864">
    <property type="entry name" value="Zn2-C6_fun-type_DNA-bd_sf"/>
</dbReference>
<evidence type="ECO:0000256" key="6">
    <source>
        <dbReference type="SAM" id="MobiDB-lite"/>
    </source>
</evidence>
<comment type="subcellular location">
    <subcellularLocation>
        <location evidence="1">Nucleus</location>
    </subcellularLocation>
</comment>
<dbReference type="Gene3D" id="4.10.240.10">
    <property type="entry name" value="Zn(2)-C6 fungal-type DNA-binding domain"/>
    <property type="match status" value="1"/>
</dbReference>
<evidence type="ECO:0000313" key="9">
    <source>
        <dbReference type="Proteomes" id="UP000248423"/>
    </source>
</evidence>
<dbReference type="GO" id="GO:0008270">
    <property type="term" value="F:zinc ion binding"/>
    <property type="evidence" value="ECO:0007669"/>
    <property type="project" value="InterPro"/>
</dbReference>
<keyword evidence="2" id="KW-0805">Transcription regulation</keyword>
<dbReference type="SMART" id="SM00066">
    <property type="entry name" value="GAL4"/>
    <property type="match status" value="1"/>
</dbReference>
<evidence type="ECO:0000259" key="7">
    <source>
        <dbReference type="PROSITE" id="PS50048"/>
    </source>
</evidence>
<evidence type="ECO:0000256" key="3">
    <source>
        <dbReference type="ARBA" id="ARBA00023125"/>
    </source>
</evidence>
<keyword evidence="4" id="KW-0804">Transcription</keyword>
<evidence type="ECO:0000256" key="2">
    <source>
        <dbReference type="ARBA" id="ARBA00023015"/>
    </source>
</evidence>
<sequence>MSSVNSANSPAPGKRAPPNRQTRRFRTGCKTCKARRIQCDETKPECNACVDKGRVCPGYQKELKWSTKHELATSNAGCHDRPSKMRNVKFMTPRSVTDTSGPQLQPTQPDARLTEQQPASSEPVNTPPETYSLENRSSSKAPETINDPDPWADLYSQIGLDNLGLLPEANQIEIPADILNEYENGQALGEDGYFHSDGSTPNMENSLQMSMAFITPDVLQLSHYFPELLGDRIESEPEEQVPNHRVSPPLIDMPTFLIEYWFKNICSMWSGYDSDNNLNRQLASSTWTHDRSVFHCLQAMSAFHLAEQLPHLSEAARTSWKSAVQAIHSSLSTFTQKGPSELPIGLLLSLSGIGTTTCWTDSQQLGVPLLKKMKRVLAYYNQSAMQMSVADRIYLEFFNDSCAYWEILCRIVADDDGVVGPSPRLSRPNTPRGTHPHPWVGVSRDIFELFSNAILLCKRYCRKMKMSDYQNTTAHSLRDIIRDIDEARALRRILVNIKKPSAAGMFETGDKVTPLNHLVDVAEGYRLAALLHLYQTFKDLEEDYESENGTLEETWIQQLALQLLELVGRIPLESGSRCIQPLLYLSIATGLKNCPPAMPNRSGGRPSSASSLGINSNLPPELISGPAWLNISGTQVTKMTLKIGQARRVVMQRVSVLEYSLPAKPITVLKALIKRIWEVWDGEMCSASRKRTHWIEVMEESRLRTIFG</sequence>
<protein>
    <recommendedName>
        <fullName evidence="7">Zn(2)-C6 fungal-type domain-containing protein</fullName>
    </recommendedName>
</protein>
<dbReference type="GO" id="GO:0005634">
    <property type="term" value="C:nucleus"/>
    <property type="evidence" value="ECO:0007669"/>
    <property type="project" value="UniProtKB-SubCell"/>
</dbReference>
<evidence type="ECO:0000256" key="4">
    <source>
        <dbReference type="ARBA" id="ARBA00023163"/>
    </source>
</evidence>
<dbReference type="SUPFAM" id="SSF57701">
    <property type="entry name" value="Zn2/Cys6 DNA-binding domain"/>
    <property type="match status" value="1"/>
</dbReference>
<keyword evidence="3" id="KW-0238">DNA-binding</keyword>
<evidence type="ECO:0000313" key="8">
    <source>
        <dbReference type="EMBL" id="PYI11241.1"/>
    </source>
</evidence>